<dbReference type="InterPro" id="IPR006311">
    <property type="entry name" value="TAT_signal"/>
</dbReference>
<keyword evidence="1" id="KW-0732">Signal</keyword>
<comment type="caution">
    <text evidence="3">The sequence shown here is derived from an EMBL/GenBank/DDBJ whole genome shotgun (WGS) entry which is preliminary data.</text>
</comment>
<accession>A0A7C1FQB6</accession>
<dbReference type="GO" id="GO:0006783">
    <property type="term" value="P:heme biosynthetic process"/>
    <property type="evidence" value="ECO:0007669"/>
    <property type="project" value="TreeGrafter"/>
</dbReference>
<dbReference type="Gene3D" id="3.40.50.360">
    <property type="match status" value="1"/>
</dbReference>
<dbReference type="InterPro" id="IPR026816">
    <property type="entry name" value="Flavodoxin_dom"/>
</dbReference>
<feature type="domain" description="Flavodoxin-like" evidence="2">
    <location>
        <begin position="56"/>
        <end position="213"/>
    </location>
</feature>
<evidence type="ECO:0000259" key="2">
    <source>
        <dbReference type="PROSITE" id="PS50902"/>
    </source>
</evidence>
<dbReference type="PROSITE" id="PS51318">
    <property type="entry name" value="TAT"/>
    <property type="match status" value="1"/>
</dbReference>
<dbReference type="PROSITE" id="PS51257">
    <property type="entry name" value="PROKAR_LIPOPROTEIN"/>
    <property type="match status" value="1"/>
</dbReference>
<dbReference type="PANTHER" id="PTHR38030">
    <property type="entry name" value="PROTOPORPHYRINOGEN IX DEHYDROGENASE [MENAQUINONE]"/>
    <property type="match status" value="1"/>
</dbReference>
<dbReference type="InterPro" id="IPR052200">
    <property type="entry name" value="Protoporphyrinogen_IX_DH"/>
</dbReference>
<reference evidence="3" key="1">
    <citation type="journal article" date="2020" name="mSystems">
        <title>Genome- and Community-Level Interaction Insights into Carbon Utilization and Element Cycling Functions of Hydrothermarchaeota in Hydrothermal Sediment.</title>
        <authorList>
            <person name="Zhou Z."/>
            <person name="Liu Y."/>
            <person name="Xu W."/>
            <person name="Pan J."/>
            <person name="Luo Z.H."/>
            <person name="Li M."/>
        </authorList>
    </citation>
    <scope>NUCLEOTIDE SEQUENCE [LARGE SCALE GENOMIC DNA]</scope>
    <source>
        <strain evidence="3">SpSt-289</strain>
    </source>
</reference>
<gene>
    <name evidence="3" type="ORF">ENQ20_13375</name>
</gene>
<dbReference type="AlphaFoldDB" id="A0A7C1FQB6"/>
<protein>
    <submittedName>
        <fullName evidence="3">Flavodoxin</fullName>
    </submittedName>
</protein>
<dbReference type="GO" id="GO:0070819">
    <property type="term" value="F:menaquinone-dependent protoporphyrinogen oxidase activity"/>
    <property type="evidence" value="ECO:0007669"/>
    <property type="project" value="TreeGrafter"/>
</dbReference>
<organism evidence="3">
    <name type="scientific">Caldilinea aerophila</name>
    <dbReference type="NCBI Taxonomy" id="133453"/>
    <lineage>
        <taxon>Bacteria</taxon>
        <taxon>Bacillati</taxon>
        <taxon>Chloroflexota</taxon>
        <taxon>Caldilineae</taxon>
        <taxon>Caldilineales</taxon>
        <taxon>Caldilineaceae</taxon>
        <taxon>Caldilinea</taxon>
    </lineage>
</organism>
<dbReference type="SUPFAM" id="SSF52218">
    <property type="entry name" value="Flavoproteins"/>
    <property type="match status" value="1"/>
</dbReference>
<proteinExistence type="predicted"/>
<dbReference type="Pfam" id="PF12724">
    <property type="entry name" value="Flavodoxin_5"/>
    <property type="match status" value="1"/>
</dbReference>
<evidence type="ECO:0000313" key="3">
    <source>
        <dbReference type="EMBL" id="HDX32458.1"/>
    </source>
</evidence>
<dbReference type="PROSITE" id="PS50902">
    <property type="entry name" value="FLAVODOXIN_LIKE"/>
    <property type="match status" value="1"/>
</dbReference>
<dbReference type="InterPro" id="IPR029039">
    <property type="entry name" value="Flavoprotein-like_sf"/>
</dbReference>
<dbReference type="InterPro" id="IPR008254">
    <property type="entry name" value="Flavodoxin/NO_synth"/>
</dbReference>
<evidence type="ECO:0000256" key="1">
    <source>
        <dbReference type="SAM" id="SignalP"/>
    </source>
</evidence>
<dbReference type="EMBL" id="DSMG01000135">
    <property type="protein sequence ID" value="HDX32458.1"/>
    <property type="molecule type" value="Genomic_DNA"/>
</dbReference>
<sequence>MQTQRLSRRRFLQAAGITIAGATLACSGLGFAATRAPGIEYPEITLQGAKPMNNRILVAYATRAGSTAEIAAAVAETLAARGYAVDVKPAKEKPSLDGYTAVVLGSAIRMGNWLPEAVDFVKANQAALNTMPVALFTVHMLNTGDDEASQAARAAYLKAIRPLLPDAEAVYFEGKMDFARLSFLDRFIARMVKAVEVDNRDWDKIKLWANTLEV</sequence>
<dbReference type="PANTHER" id="PTHR38030:SF2">
    <property type="entry name" value="PROTOPORPHYRINOGEN IX DEHYDROGENASE [QUINONE]"/>
    <property type="match status" value="1"/>
</dbReference>
<feature type="signal peptide" evidence="1">
    <location>
        <begin position="1"/>
        <end position="32"/>
    </location>
</feature>
<feature type="chain" id="PRO_5027736743" evidence="1">
    <location>
        <begin position="33"/>
        <end position="214"/>
    </location>
</feature>
<name>A0A7C1FQB6_9CHLR</name>
<dbReference type="GO" id="GO:0010181">
    <property type="term" value="F:FMN binding"/>
    <property type="evidence" value="ECO:0007669"/>
    <property type="project" value="InterPro"/>
</dbReference>